<evidence type="ECO:0000313" key="2">
    <source>
        <dbReference type="EMBL" id="KAJ8948075.1"/>
    </source>
</evidence>
<dbReference type="Proteomes" id="UP001162162">
    <property type="component" value="Unassembled WGS sequence"/>
</dbReference>
<proteinExistence type="predicted"/>
<dbReference type="InterPro" id="IPR036691">
    <property type="entry name" value="Endo/exonu/phosph_ase_sf"/>
</dbReference>
<feature type="compositionally biased region" description="Basic residues" evidence="1">
    <location>
        <begin position="12"/>
        <end position="24"/>
    </location>
</feature>
<evidence type="ECO:0000313" key="3">
    <source>
        <dbReference type="Proteomes" id="UP001162162"/>
    </source>
</evidence>
<sequence length="309" mass="35763">MVHQLQQSYNSMKHHVPQKQITKKKKEEENAASPSNLQHNKAATAALLKFLIDDKTDIVLIQEPWINRGRVSGLGEVKGKIIYDKTAGNVRTCIIEPSLSDHRYICMEISNAENPVGMYRDPRKTNWEKYSETSNKSNKSMSRKNKKQHGYRDNLEKLREETRCLFNKAKKTGEWEQYNTSLTKYNKEIRKARRNSWRKLSEEVETTSEMARLQKILAKDPINPTGNILKPNGKYTETGRETLETLLQTHLPDSSEIKENTKIPDLQNSYNRARKRDWSLAKKVVTLSKISWAIDSFEPYKSPGPDVLN</sequence>
<accession>A0AAV8YAU0</accession>
<name>A0AAV8YAU0_9CUCU</name>
<feature type="region of interest" description="Disordered" evidence="1">
    <location>
        <begin position="1"/>
        <end position="38"/>
    </location>
</feature>
<organism evidence="2 3">
    <name type="scientific">Aromia moschata</name>
    <dbReference type="NCBI Taxonomy" id="1265417"/>
    <lineage>
        <taxon>Eukaryota</taxon>
        <taxon>Metazoa</taxon>
        <taxon>Ecdysozoa</taxon>
        <taxon>Arthropoda</taxon>
        <taxon>Hexapoda</taxon>
        <taxon>Insecta</taxon>
        <taxon>Pterygota</taxon>
        <taxon>Neoptera</taxon>
        <taxon>Endopterygota</taxon>
        <taxon>Coleoptera</taxon>
        <taxon>Polyphaga</taxon>
        <taxon>Cucujiformia</taxon>
        <taxon>Chrysomeloidea</taxon>
        <taxon>Cerambycidae</taxon>
        <taxon>Cerambycinae</taxon>
        <taxon>Callichromatini</taxon>
        <taxon>Aromia</taxon>
    </lineage>
</organism>
<reference evidence="2" key="1">
    <citation type="journal article" date="2023" name="Insect Mol. Biol.">
        <title>Genome sequencing provides insights into the evolution of gene families encoding plant cell wall-degrading enzymes in longhorned beetles.</title>
        <authorList>
            <person name="Shin N.R."/>
            <person name="Okamura Y."/>
            <person name="Kirsch R."/>
            <person name="Pauchet Y."/>
        </authorList>
    </citation>
    <scope>NUCLEOTIDE SEQUENCE</scope>
    <source>
        <strain evidence="2">AMC_N1</strain>
    </source>
</reference>
<feature type="compositionally biased region" description="Polar residues" evidence="1">
    <location>
        <begin position="1"/>
        <end position="11"/>
    </location>
</feature>
<comment type="caution">
    <text evidence="2">The sequence shown here is derived from an EMBL/GenBank/DDBJ whole genome shotgun (WGS) entry which is preliminary data.</text>
</comment>
<dbReference type="Gene3D" id="3.60.10.10">
    <property type="entry name" value="Endonuclease/exonuclease/phosphatase"/>
    <property type="match status" value="1"/>
</dbReference>
<keyword evidence="3" id="KW-1185">Reference proteome</keyword>
<dbReference type="AlphaFoldDB" id="A0AAV8YAU0"/>
<dbReference type="EMBL" id="JAPWTK010000144">
    <property type="protein sequence ID" value="KAJ8948075.1"/>
    <property type="molecule type" value="Genomic_DNA"/>
</dbReference>
<evidence type="ECO:0000256" key="1">
    <source>
        <dbReference type="SAM" id="MobiDB-lite"/>
    </source>
</evidence>
<evidence type="ECO:0008006" key="4">
    <source>
        <dbReference type="Google" id="ProtNLM"/>
    </source>
</evidence>
<protein>
    <recommendedName>
        <fullName evidence="4">Endonuclease/exonuclease/phosphatase domain-containing protein</fullName>
    </recommendedName>
</protein>
<gene>
    <name evidence="2" type="ORF">NQ318_008426</name>
</gene>
<feature type="region of interest" description="Disordered" evidence="1">
    <location>
        <begin position="127"/>
        <end position="152"/>
    </location>
</feature>